<dbReference type="AlphaFoldDB" id="A0AAV7MTR3"/>
<evidence type="ECO:0000313" key="3">
    <source>
        <dbReference type="EMBL" id="KAJ1106642.1"/>
    </source>
</evidence>
<proteinExistence type="predicted"/>
<dbReference type="EMBL" id="JANPWB010000013">
    <property type="protein sequence ID" value="KAJ1106642.1"/>
    <property type="molecule type" value="Genomic_DNA"/>
</dbReference>
<protein>
    <submittedName>
        <fullName evidence="3">Uncharacterized protein</fullName>
    </submittedName>
</protein>
<feature type="region of interest" description="Disordered" evidence="1">
    <location>
        <begin position="101"/>
        <end position="125"/>
    </location>
</feature>
<accession>A0AAV7MTR3</accession>
<reference evidence="3" key="1">
    <citation type="journal article" date="2022" name="bioRxiv">
        <title>Sequencing and chromosome-scale assembly of the giantPleurodeles waltlgenome.</title>
        <authorList>
            <person name="Brown T."/>
            <person name="Elewa A."/>
            <person name="Iarovenko S."/>
            <person name="Subramanian E."/>
            <person name="Araus A.J."/>
            <person name="Petzold A."/>
            <person name="Susuki M."/>
            <person name="Suzuki K.-i.T."/>
            <person name="Hayashi T."/>
            <person name="Toyoda A."/>
            <person name="Oliveira C."/>
            <person name="Osipova E."/>
            <person name="Leigh N.D."/>
            <person name="Simon A."/>
            <person name="Yun M.H."/>
        </authorList>
    </citation>
    <scope>NUCLEOTIDE SEQUENCE</scope>
    <source>
        <strain evidence="3">20211129_DDA</strain>
        <tissue evidence="3">Liver</tissue>
    </source>
</reference>
<name>A0AAV7MTR3_PLEWA</name>
<sequence length="125" mass="14023">MGACHHSQETMATVLDKLQETLCLQEEQYLGFREELRTIGSDLGTIVGVLKDIQQTLRDTVCRRLDWLVESRAEVISRRKDANKPCYTQIVRLAFLDAAGAQEGPGGRKMDLQREGTSSKTKSPQ</sequence>
<organism evidence="3 4">
    <name type="scientific">Pleurodeles waltl</name>
    <name type="common">Iberian ribbed newt</name>
    <dbReference type="NCBI Taxonomy" id="8319"/>
    <lineage>
        <taxon>Eukaryota</taxon>
        <taxon>Metazoa</taxon>
        <taxon>Chordata</taxon>
        <taxon>Craniata</taxon>
        <taxon>Vertebrata</taxon>
        <taxon>Euteleostomi</taxon>
        <taxon>Amphibia</taxon>
        <taxon>Batrachia</taxon>
        <taxon>Caudata</taxon>
        <taxon>Salamandroidea</taxon>
        <taxon>Salamandridae</taxon>
        <taxon>Pleurodelinae</taxon>
        <taxon>Pleurodeles</taxon>
    </lineage>
</organism>
<evidence type="ECO:0000256" key="1">
    <source>
        <dbReference type="SAM" id="MobiDB-lite"/>
    </source>
</evidence>
<feature type="compositionally biased region" description="Polar residues" evidence="1">
    <location>
        <begin position="115"/>
        <end position="125"/>
    </location>
</feature>
<gene>
    <name evidence="2" type="ORF">NDU88_004041</name>
    <name evidence="3" type="ORF">NDU88_004043</name>
</gene>
<keyword evidence="4" id="KW-1185">Reference proteome</keyword>
<comment type="caution">
    <text evidence="3">The sequence shown here is derived from an EMBL/GenBank/DDBJ whole genome shotgun (WGS) entry which is preliminary data.</text>
</comment>
<evidence type="ECO:0000313" key="4">
    <source>
        <dbReference type="Proteomes" id="UP001066276"/>
    </source>
</evidence>
<dbReference type="Proteomes" id="UP001066276">
    <property type="component" value="Chromosome 9"/>
</dbReference>
<dbReference type="EMBL" id="JANPWB010000013">
    <property type="protein sequence ID" value="KAJ1106640.1"/>
    <property type="molecule type" value="Genomic_DNA"/>
</dbReference>
<evidence type="ECO:0000313" key="2">
    <source>
        <dbReference type="EMBL" id="KAJ1106640.1"/>
    </source>
</evidence>